<keyword evidence="1" id="KW-1133">Transmembrane helix</keyword>
<accession>A0A6M6DYZ6</accession>
<evidence type="ECO:0000313" key="2">
    <source>
        <dbReference type="EMBL" id="QJX76555.1"/>
    </source>
</evidence>
<dbReference type="AlphaFoldDB" id="A0A6M6DYZ6"/>
<dbReference type="InterPro" id="IPR021359">
    <property type="entry name" value="DUF2812"/>
</dbReference>
<evidence type="ECO:0000256" key="1">
    <source>
        <dbReference type="SAM" id="Phobius"/>
    </source>
</evidence>
<reference evidence="2 3" key="1">
    <citation type="submission" date="2019-10" db="EMBL/GenBank/DDBJ databases">
        <title>Complete genome sequences for adaption low water activity.</title>
        <authorList>
            <person name="Zhao L."/>
            <person name="Zhong J."/>
        </authorList>
    </citation>
    <scope>NUCLEOTIDE SEQUENCE [LARGE SCALE GENOMIC DNA]</scope>
    <source>
        <strain evidence="2 3">FDU301</strain>
    </source>
</reference>
<keyword evidence="1" id="KW-0472">Membrane</keyword>
<organism evidence="2 3">
    <name type="scientific">Priestia megaterium</name>
    <name type="common">Bacillus megaterium</name>
    <dbReference type="NCBI Taxonomy" id="1404"/>
    <lineage>
        <taxon>Bacteria</taxon>
        <taxon>Bacillati</taxon>
        <taxon>Bacillota</taxon>
        <taxon>Bacilli</taxon>
        <taxon>Bacillales</taxon>
        <taxon>Bacillaceae</taxon>
        <taxon>Priestia</taxon>
    </lineage>
</organism>
<feature type="transmembrane region" description="Helical" evidence="1">
    <location>
        <begin position="113"/>
        <end position="134"/>
    </location>
</feature>
<dbReference type="Pfam" id="PF11193">
    <property type="entry name" value="DUF2812"/>
    <property type="match status" value="1"/>
</dbReference>
<sequence length="179" mass="20493">MKKTKYIMSGGTAFAEQEDLQKLSDYAKKGWLLDRFAFLGYTLKKGEPQDLQYSLDFQENADDEYFLLFKDAGWQHVCSEGHAMHIFSASPGTKPIYSDIETIIDRYKREKHFVGKAALSILAIMMFLLLFNAMSSYGWLPEAVGMISDILLIISTVLLVFPGLPYLAYQRKLKKLRNI</sequence>
<dbReference type="Proteomes" id="UP000501076">
    <property type="component" value="Chromosome"/>
</dbReference>
<evidence type="ECO:0000313" key="3">
    <source>
        <dbReference type="Proteomes" id="UP000501076"/>
    </source>
</evidence>
<feature type="transmembrane region" description="Helical" evidence="1">
    <location>
        <begin position="146"/>
        <end position="169"/>
    </location>
</feature>
<name>A0A6M6DYZ6_PRIMG</name>
<keyword evidence="1" id="KW-0812">Transmembrane</keyword>
<dbReference type="EMBL" id="CP045272">
    <property type="protein sequence ID" value="QJX76555.1"/>
    <property type="molecule type" value="Genomic_DNA"/>
</dbReference>
<protein>
    <submittedName>
        <fullName evidence="2">DUF2812 domain-containing protein</fullName>
    </submittedName>
</protein>
<dbReference type="RefSeq" id="WP_128820216.1">
    <property type="nucleotide sequence ID" value="NZ_CM125446.1"/>
</dbReference>
<proteinExistence type="predicted"/>
<gene>
    <name evidence="2" type="ORF">FDZ14_10275</name>
</gene>